<evidence type="ECO:0000313" key="2">
    <source>
        <dbReference type="Proteomes" id="UP000822152"/>
    </source>
</evidence>
<dbReference type="EMBL" id="JAAIPF010000009">
    <property type="protein sequence ID" value="NSF73261.1"/>
    <property type="molecule type" value="Genomic_DNA"/>
</dbReference>
<comment type="caution">
    <text evidence="1">The sequence shown here is derived from an EMBL/GenBank/DDBJ whole genome shotgun (WGS) entry which is preliminary data.</text>
</comment>
<protein>
    <submittedName>
        <fullName evidence="1">Uncharacterized protein</fullName>
    </submittedName>
</protein>
<reference evidence="1 2" key="1">
    <citation type="journal article" date="2020" name="Cell Host Microbe">
        <title>Functional and Genomic Variation between Human-Derived Isolates of Lachnospiraceae Reveals Inter- and Intra-Species Diversity.</title>
        <authorList>
            <person name="Sorbara M.T."/>
            <person name="Littmann E.R."/>
            <person name="Fontana E."/>
            <person name="Moody T.U."/>
            <person name="Kohout C.E."/>
            <person name="Gjonbalaj M."/>
            <person name="Eaton V."/>
            <person name="Seok R."/>
            <person name="Leiner I.M."/>
            <person name="Pamer E.G."/>
        </authorList>
    </citation>
    <scope>NUCLEOTIDE SEQUENCE [LARGE SCALE GENOMIC DNA]</scope>
    <source>
        <strain evidence="1 2">MSK.20.11</strain>
    </source>
</reference>
<dbReference type="RefSeq" id="WP_173742957.1">
    <property type="nucleotide sequence ID" value="NZ_JAAIPF010000009.1"/>
</dbReference>
<sequence>MRNALAVVGAVDTHLAAAIGAIYRLCPAGAAGGGGKVVCFPLIAEEITEYLLPESCFLAALKFFEKFFVLGESFFDFLYLYK</sequence>
<accession>A0ABX2GLM5</accession>
<proteinExistence type="predicted"/>
<organism evidence="1 2">
    <name type="scientific">Blautia wexlerae</name>
    <dbReference type="NCBI Taxonomy" id="418240"/>
    <lineage>
        <taxon>Bacteria</taxon>
        <taxon>Bacillati</taxon>
        <taxon>Bacillota</taxon>
        <taxon>Clostridia</taxon>
        <taxon>Lachnospirales</taxon>
        <taxon>Lachnospiraceae</taxon>
        <taxon>Blautia</taxon>
    </lineage>
</organism>
<evidence type="ECO:0000313" key="1">
    <source>
        <dbReference type="EMBL" id="NSF73261.1"/>
    </source>
</evidence>
<name>A0ABX2GLM5_9FIRM</name>
<dbReference type="Proteomes" id="UP000822152">
    <property type="component" value="Unassembled WGS sequence"/>
</dbReference>
<gene>
    <name evidence="1" type="ORF">G4952_05375</name>
</gene>
<keyword evidence="2" id="KW-1185">Reference proteome</keyword>